<dbReference type="InterPro" id="IPR016181">
    <property type="entry name" value="Acyl_CoA_acyltransferase"/>
</dbReference>
<gene>
    <name evidence="2" type="ORF">H9798_08980</name>
</gene>
<dbReference type="SUPFAM" id="SSF55729">
    <property type="entry name" value="Acyl-CoA N-acyltransferases (Nat)"/>
    <property type="match status" value="1"/>
</dbReference>
<name>A0A9D2HBX7_9FIRM</name>
<evidence type="ECO:0000313" key="3">
    <source>
        <dbReference type="Proteomes" id="UP000824223"/>
    </source>
</evidence>
<dbReference type="PANTHER" id="PTHR43072:SF8">
    <property type="entry name" value="ACYLTRANSFERASE FABY-RELATED"/>
    <property type="match status" value="1"/>
</dbReference>
<comment type="caution">
    <text evidence="2">The sequence shown here is derived from an EMBL/GenBank/DDBJ whole genome shotgun (WGS) entry which is preliminary data.</text>
</comment>
<dbReference type="CDD" id="cd04301">
    <property type="entry name" value="NAT_SF"/>
    <property type="match status" value="1"/>
</dbReference>
<accession>A0A9D2HBX7</accession>
<dbReference type="PANTHER" id="PTHR43072">
    <property type="entry name" value="N-ACETYLTRANSFERASE"/>
    <property type="match status" value="1"/>
</dbReference>
<dbReference type="EMBL" id="DXAK01000045">
    <property type="protein sequence ID" value="HJA07255.1"/>
    <property type="molecule type" value="Genomic_DNA"/>
</dbReference>
<sequence length="210" mass="24379">MENTKAKICAVSLSDTEELLEIYAPYVEHTAISFEYDVPSVEEFAERIKTRRDTYPYLVARDSERLLGYAYTSPFVGRAAYAWSAQTTIYLREECRNRGIGRALYEALEKVCAAQNILNLNACIGFPEKEDEYLTKNSVEFHSHMGYQTVGLFHNSGYKFGRWYHMVWMEKLIGEHSEKPKRVIPFRELNDGILEKCGVSRRGSRHHLYL</sequence>
<feature type="domain" description="N-acetyltransferase" evidence="1">
    <location>
        <begin position="6"/>
        <end position="174"/>
    </location>
</feature>
<dbReference type="Gene3D" id="3.40.630.30">
    <property type="match status" value="1"/>
</dbReference>
<organism evidence="2 3">
    <name type="scientific">Candidatus Mediterraneibacter pullicola</name>
    <dbReference type="NCBI Taxonomy" id="2838682"/>
    <lineage>
        <taxon>Bacteria</taxon>
        <taxon>Bacillati</taxon>
        <taxon>Bacillota</taxon>
        <taxon>Clostridia</taxon>
        <taxon>Lachnospirales</taxon>
        <taxon>Lachnospiraceae</taxon>
        <taxon>Mediterraneibacter</taxon>
    </lineage>
</organism>
<dbReference type="AlphaFoldDB" id="A0A9D2HBX7"/>
<reference evidence="2" key="1">
    <citation type="journal article" date="2021" name="PeerJ">
        <title>Extensive microbial diversity within the chicken gut microbiome revealed by metagenomics and culture.</title>
        <authorList>
            <person name="Gilroy R."/>
            <person name="Ravi A."/>
            <person name="Getino M."/>
            <person name="Pursley I."/>
            <person name="Horton D.L."/>
            <person name="Alikhan N.F."/>
            <person name="Baker D."/>
            <person name="Gharbi K."/>
            <person name="Hall N."/>
            <person name="Watson M."/>
            <person name="Adriaenssens E.M."/>
            <person name="Foster-Nyarko E."/>
            <person name="Jarju S."/>
            <person name="Secka A."/>
            <person name="Antonio M."/>
            <person name="Oren A."/>
            <person name="Chaudhuri R.R."/>
            <person name="La Ragione R."/>
            <person name="Hildebrand F."/>
            <person name="Pallen M.J."/>
        </authorList>
    </citation>
    <scope>NUCLEOTIDE SEQUENCE</scope>
    <source>
        <strain evidence="2">ChiSjej2B20-11307</strain>
    </source>
</reference>
<reference evidence="2" key="2">
    <citation type="submission" date="2021-04" db="EMBL/GenBank/DDBJ databases">
        <authorList>
            <person name="Gilroy R."/>
        </authorList>
    </citation>
    <scope>NUCLEOTIDE SEQUENCE</scope>
    <source>
        <strain evidence="2">ChiSjej2B20-11307</strain>
    </source>
</reference>
<dbReference type="Pfam" id="PF13420">
    <property type="entry name" value="Acetyltransf_4"/>
    <property type="match status" value="1"/>
</dbReference>
<dbReference type="InterPro" id="IPR000182">
    <property type="entry name" value="GNAT_dom"/>
</dbReference>
<protein>
    <submittedName>
        <fullName evidence="2">GNAT family N-acetyltransferase</fullName>
    </submittedName>
</protein>
<evidence type="ECO:0000313" key="2">
    <source>
        <dbReference type="EMBL" id="HJA07255.1"/>
    </source>
</evidence>
<proteinExistence type="predicted"/>
<dbReference type="PROSITE" id="PS51186">
    <property type="entry name" value="GNAT"/>
    <property type="match status" value="1"/>
</dbReference>
<evidence type="ECO:0000259" key="1">
    <source>
        <dbReference type="PROSITE" id="PS51186"/>
    </source>
</evidence>
<dbReference type="Proteomes" id="UP000824223">
    <property type="component" value="Unassembled WGS sequence"/>
</dbReference>
<dbReference type="GO" id="GO:0016747">
    <property type="term" value="F:acyltransferase activity, transferring groups other than amino-acyl groups"/>
    <property type="evidence" value="ECO:0007669"/>
    <property type="project" value="InterPro"/>
</dbReference>